<dbReference type="InterPro" id="IPR002942">
    <property type="entry name" value="S4_RNA-bd"/>
</dbReference>
<keyword evidence="1" id="KW-0694">RNA-binding</keyword>
<dbReference type="InterPro" id="IPR036986">
    <property type="entry name" value="S4_RNA-bd_sf"/>
</dbReference>
<evidence type="ECO:0000313" key="3">
    <source>
        <dbReference type="EMBL" id="QDU42203.1"/>
    </source>
</evidence>
<dbReference type="AlphaFoldDB" id="A0A517ZI98"/>
<dbReference type="Pfam" id="PF13275">
    <property type="entry name" value="S4_2"/>
    <property type="match status" value="1"/>
</dbReference>
<dbReference type="Proteomes" id="UP000319383">
    <property type="component" value="Chromosome"/>
</dbReference>
<dbReference type="SUPFAM" id="SSF55174">
    <property type="entry name" value="Alpha-L RNA-binding motif"/>
    <property type="match status" value="1"/>
</dbReference>
<dbReference type="CDD" id="cd00165">
    <property type="entry name" value="S4"/>
    <property type="match status" value="1"/>
</dbReference>
<protein>
    <submittedName>
        <fullName evidence="3">Ribosome-associated protein</fullName>
    </submittedName>
</protein>
<sequence>MTDTDDNTIRLDQFLKLSGAAGTGGQAKVLIQAGQVTVNGEVETRRRRKLRPGDRVIAEGEEYVITSDDEE</sequence>
<evidence type="ECO:0000259" key="2">
    <source>
        <dbReference type="SMART" id="SM00363"/>
    </source>
</evidence>
<dbReference type="SMART" id="SM00363">
    <property type="entry name" value="S4"/>
    <property type="match status" value="1"/>
</dbReference>
<dbReference type="RefSeq" id="WP_145374279.1">
    <property type="nucleotide sequence ID" value="NZ_CAXBED010000300.1"/>
</dbReference>
<organism evidence="3 4">
    <name type="scientific">Symmachiella dynata</name>
    <dbReference type="NCBI Taxonomy" id="2527995"/>
    <lineage>
        <taxon>Bacteria</taxon>
        <taxon>Pseudomonadati</taxon>
        <taxon>Planctomycetota</taxon>
        <taxon>Planctomycetia</taxon>
        <taxon>Planctomycetales</taxon>
        <taxon>Planctomycetaceae</taxon>
        <taxon>Symmachiella</taxon>
    </lineage>
</organism>
<reference evidence="3 4" key="1">
    <citation type="submission" date="2019-02" db="EMBL/GenBank/DDBJ databases">
        <title>Deep-cultivation of Planctomycetes and their phenomic and genomic characterization uncovers novel biology.</title>
        <authorList>
            <person name="Wiegand S."/>
            <person name="Jogler M."/>
            <person name="Boedeker C."/>
            <person name="Pinto D."/>
            <person name="Vollmers J."/>
            <person name="Rivas-Marin E."/>
            <person name="Kohn T."/>
            <person name="Peeters S.H."/>
            <person name="Heuer A."/>
            <person name="Rast P."/>
            <person name="Oberbeckmann S."/>
            <person name="Bunk B."/>
            <person name="Jeske O."/>
            <person name="Meyerdierks A."/>
            <person name="Storesund J.E."/>
            <person name="Kallscheuer N."/>
            <person name="Luecker S."/>
            <person name="Lage O.M."/>
            <person name="Pohl T."/>
            <person name="Merkel B.J."/>
            <person name="Hornburger P."/>
            <person name="Mueller R.-W."/>
            <person name="Bruemmer F."/>
            <person name="Labrenz M."/>
            <person name="Spormann A.M."/>
            <person name="Op den Camp H."/>
            <person name="Overmann J."/>
            <person name="Amann R."/>
            <person name="Jetten M.S.M."/>
            <person name="Mascher T."/>
            <person name="Medema M.H."/>
            <person name="Devos D.P."/>
            <person name="Kaster A.-K."/>
            <person name="Ovreas L."/>
            <person name="Rohde M."/>
            <person name="Galperin M.Y."/>
            <person name="Jogler C."/>
        </authorList>
    </citation>
    <scope>NUCLEOTIDE SEQUENCE [LARGE SCALE GENOMIC DNA]</scope>
    <source>
        <strain evidence="3 4">Mal52</strain>
    </source>
</reference>
<accession>A0A517ZI98</accession>
<evidence type="ECO:0000313" key="4">
    <source>
        <dbReference type="Proteomes" id="UP000319383"/>
    </source>
</evidence>
<name>A0A517ZI98_9PLAN</name>
<evidence type="ECO:0000256" key="1">
    <source>
        <dbReference type="PROSITE-ProRule" id="PRU00182"/>
    </source>
</evidence>
<dbReference type="EMBL" id="CP036276">
    <property type="protein sequence ID" value="QDU42203.1"/>
    <property type="molecule type" value="Genomic_DNA"/>
</dbReference>
<feature type="domain" description="RNA-binding S4" evidence="2">
    <location>
        <begin position="9"/>
        <end position="71"/>
    </location>
</feature>
<gene>
    <name evidence="3" type="ORF">Mal52_06580</name>
</gene>
<dbReference type="PROSITE" id="PS50889">
    <property type="entry name" value="S4"/>
    <property type="match status" value="1"/>
</dbReference>
<dbReference type="Gene3D" id="3.10.290.10">
    <property type="entry name" value="RNA-binding S4 domain"/>
    <property type="match status" value="1"/>
</dbReference>
<proteinExistence type="predicted"/>
<dbReference type="GO" id="GO:0003723">
    <property type="term" value="F:RNA binding"/>
    <property type="evidence" value="ECO:0007669"/>
    <property type="project" value="UniProtKB-KW"/>
</dbReference>
<keyword evidence="4" id="KW-1185">Reference proteome</keyword>
<dbReference type="KEGG" id="sdyn:Mal52_06580"/>